<name>A0A183EJA8_9BILA</name>
<accession>A0A183EJA8</accession>
<protein>
    <submittedName>
        <fullName evidence="2">KID domain-containing protein</fullName>
    </submittedName>
</protein>
<feature type="compositionally biased region" description="Low complexity" evidence="1">
    <location>
        <begin position="84"/>
        <end position="94"/>
    </location>
</feature>
<feature type="region of interest" description="Disordered" evidence="1">
    <location>
        <begin position="161"/>
        <end position="223"/>
    </location>
</feature>
<reference evidence="2" key="1">
    <citation type="submission" date="2016-06" db="UniProtKB">
        <authorList>
            <consortium name="WormBaseParasite"/>
        </authorList>
    </citation>
    <scope>IDENTIFICATION</scope>
</reference>
<dbReference type="WBParaSite" id="GPUH_0002107401-mRNA-1">
    <property type="protein sequence ID" value="GPUH_0002107401-mRNA-1"/>
    <property type="gene ID" value="GPUH_0002107401"/>
</dbReference>
<feature type="compositionally biased region" description="Basic and acidic residues" evidence="1">
    <location>
        <begin position="63"/>
        <end position="75"/>
    </location>
</feature>
<organism evidence="2">
    <name type="scientific">Gongylonema pulchrum</name>
    <dbReference type="NCBI Taxonomy" id="637853"/>
    <lineage>
        <taxon>Eukaryota</taxon>
        <taxon>Metazoa</taxon>
        <taxon>Ecdysozoa</taxon>
        <taxon>Nematoda</taxon>
        <taxon>Chromadorea</taxon>
        <taxon>Rhabditida</taxon>
        <taxon>Spirurina</taxon>
        <taxon>Spiruromorpha</taxon>
        <taxon>Spiruroidea</taxon>
        <taxon>Gongylonematidae</taxon>
        <taxon>Gongylonema</taxon>
    </lineage>
</organism>
<evidence type="ECO:0000256" key="1">
    <source>
        <dbReference type="SAM" id="MobiDB-lite"/>
    </source>
</evidence>
<dbReference type="AlphaFoldDB" id="A0A183EJA8"/>
<proteinExistence type="predicted"/>
<sequence>LISADPNTLTLVDDTKLLGTAQQPLQITAVPQLIGVPHHHINSRHGEASHQETGTVEEAAGVHESEAHGQVDTHRQLHVHHHQQQQNSQQQQQQQQQQQAQQIIIIVTDLNQTTGAVLTSMSGHARSRGRPPIYAAAAAAIQQQGGNVVLPPGQVAITSTAPMTSSAEIKSPPYRPAARHMNPPPNRRDILAVATAASVGPTSELTPEQKLELQRAKRAERAR</sequence>
<feature type="region of interest" description="Disordered" evidence="1">
    <location>
        <begin position="63"/>
        <end position="94"/>
    </location>
</feature>
<feature type="compositionally biased region" description="Basic and acidic residues" evidence="1">
    <location>
        <begin position="207"/>
        <end position="223"/>
    </location>
</feature>
<evidence type="ECO:0000313" key="2">
    <source>
        <dbReference type="WBParaSite" id="GPUH_0002107401-mRNA-1"/>
    </source>
</evidence>